<dbReference type="Proteomes" id="UP001177670">
    <property type="component" value="Unassembled WGS sequence"/>
</dbReference>
<proteinExistence type="predicted"/>
<name>A0AA40FK66_9HYME</name>
<feature type="compositionally biased region" description="Basic residues" evidence="1">
    <location>
        <begin position="77"/>
        <end position="93"/>
    </location>
</feature>
<feature type="region of interest" description="Disordered" evidence="1">
    <location>
        <begin position="66"/>
        <end position="102"/>
    </location>
</feature>
<protein>
    <submittedName>
        <fullName evidence="2">Uncharacterized protein</fullName>
    </submittedName>
</protein>
<evidence type="ECO:0000313" key="3">
    <source>
        <dbReference type="Proteomes" id="UP001177670"/>
    </source>
</evidence>
<organism evidence="2 3">
    <name type="scientific">Melipona bicolor</name>
    <dbReference type="NCBI Taxonomy" id="60889"/>
    <lineage>
        <taxon>Eukaryota</taxon>
        <taxon>Metazoa</taxon>
        <taxon>Ecdysozoa</taxon>
        <taxon>Arthropoda</taxon>
        <taxon>Hexapoda</taxon>
        <taxon>Insecta</taxon>
        <taxon>Pterygota</taxon>
        <taxon>Neoptera</taxon>
        <taxon>Endopterygota</taxon>
        <taxon>Hymenoptera</taxon>
        <taxon>Apocrita</taxon>
        <taxon>Aculeata</taxon>
        <taxon>Apoidea</taxon>
        <taxon>Anthophila</taxon>
        <taxon>Apidae</taxon>
        <taxon>Melipona</taxon>
    </lineage>
</organism>
<evidence type="ECO:0000256" key="1">
    <source>
        <dbReference type="SAM" id="MobiDB-lite"/>
    </source>
</evidence>
<comment type="caution">
    <text evidence="2">The sequence shown here is derived from an EMBL/GenBank/DDBJ whole genome shotgun (WGS) entry which is preliminary data.</text>
</comment>
<gene>
    <name evidence="2" type="ORF">K0M31_012296</name>
</gene>
<accession>A0AA40FK66</accession>
<evidence type="ECO:0000313" key="2">
    <source>
        <dbReference type="EMBL" id="KAK1120312.1"/>
    </source>
</evidence>
<sequence>MSEPKIEIKLSPIADKHKEPSISIELQLQLQTSTFLQKKKKVHNQFEQIRKGTLADEDVQSGSLQLGNLQSEIQRAREKKRKEEKKKRRKARKVRENGGRWTESFVAKDRMSAINPTGKFTG</sequence>
<reference evidence="2" key="1">
    <citation type="submission" date="2021-10" db="EMBL/GenBank/DDBJ databases">
        <title>Melipona bicolor Genome sequencing and assembly.</title>
        <authorList>
            <person name="Araujo N.S."/>
            <person name="Arias M.C."/>
        </authorList>
    </citation>
    <scope>NUCLEOTIDE SEQUENCE</scope>
    <source>
        <strain evidence="2">USP_2M_L1-L4_2017</strain>
        <tissue evidence="2">Whole body</tissue>
    </source>
</reference>
<dbReference type="AlphaFoldDB" id="A0AA40FK66"/>
<dbReference type="EMBL" id="JAHYIQ010000031">
    <property type="protein sequence ID" value="KAK1120312.1"/>
    <property type="molecule type" value="Genomic_DNA"/>
</dbReference>
<keyword evidence="3" id="KW-1185">Reference proteome</keyword>